<dbReference type="Proteomes" id="UP000800096">
    <property type="component" value="Unassembled WGS sequence"/>
</dbReference>
<dbReference type="Pfam" id="PF00172">
    <property type="entry name" value="Zn_clus"/>
    <property type="match status" value="1"/>
</dbReference>
<dbReference type="GO" id="GO:0008270">
    <property type="term" value="F:zinc ion binding"/>
    <property type="evidence" value="ECO:0007669"/>
    <property type="project" value="InterPro"/>
</dbReference>
<feature type="compositionally biased region" description="Polar residues" evidence="2">
    <location>
        <begin position="288"/>
        <end position="297"/>
    </location>
</feature>
<protein>
    <recommendedName>
        <fullName evidence="3">Zn(2)-C6 fungal-type domain-containing protein</fullName>
    </recommendedName>
</protein>
<name>A0A6A5QHH1_AMPQU</name>
<dbReference type="OrthoDB" id="3921198at2759"/>
<feature type="domain" description="Zn(2)-C6 fungal-type" evidence="3">
    <location>
        <begin position="363"/>
        <end position="398"/>
    </location>
</feature>
<proteinExistence type="predicted"/>
<sequence>MSQYSYNSPLAEEWQDLVDWDGEIVEPMFALNADFNVARGDALCLEQHLSGSVDSDQPYLLSAPPSIADGTPSLEYTVSAPPSLLGESSSFGQVYSTSPYLNTTTTSPLVGYGDNRYFGSFDACDKSISPHSYPQESPILDTRYERIPDSSPPTGSFKSATETVFNPYVAGSSHSFSGLDVRASQMLNVGSWTETPHIIEPIAEADEFNTHAAPMSIPRLDTRNLYNTSSSYTYSDELEHNRSRAVTIPQSTRRPASYNAAITQSNWAQRVPPVLSVSPVSYRRPRSATMSRTNSRAGSRRGLATPSPTSDGLGWVCYSMDTQTNRLTPTSIEGTQGRIPRGRKRGLTAEQRTHAALMRVIGACSNCQKRKEKCDPGTPCMSCLEHYKGDLINHPCRDRLLSDLAGWFSSGLGWHPTARPLESFLAPGSFSILADITYNIPLYFGFGPALTLPVNAVHIDADQPHLHEHLIYSWPPESSTASQHTHAVLPAVLIRDAMPGLMQTLDSHLSLLVTHHFRHFPLFCSPLRILRDVYVFFRSLPTGSSQYRLLQQALKLLVLVHIGGDMMLPPPSSNAVLAQLVEKTMPSILDDNPPTPCFIRSQLGSVMPGLALCLMKEVLSSLEHLLLHRDCDAWPLCLAVTITVLMTIESTHYHAAKLPYHHSFDAPRTSTPRGAVVDDEGVRALLAFYSSCFSGCHARLAPEWEGEAVANGRGAQGDVFVQSLRACLGSADTRAYLKGKAVEEQTKGDMVWFFDRLVARLLVVRA</sequence>
<dbReference type="PANTHER" id="PTHR35392">
    <property type="entry name" value="ZN(II)2CYS6 TRANSCRIPTION FACTOR (EUROFUNG)-RELATED-RELATED"/>
    <property type="match status" value="1"/>
</dbReference>
<dbReference type="AlphaFoldDB" id="A0A6A5QHH1"/>
<evidence type="ECO:0000259" key="3">
    <source>
        <dbReference type="PROSITE" id="PS50048"/>
    </source>
</evidence>
<evidence type="ECO:0000313" key="5">
    <source>
        <dbReference type="Proteomes" id="UP000800096"/>
    </source>
</evidence>
<evidence type="ECO:0000256" key="1">
    <source>
        <dbReference type="ARBA" id="ARBA00023242"/>
    </source>
</evidence>
<organism evidence="4 5">
    <name type="scientific">Ampelomyces quisqualis</name>
    <name type="common">Powdery mildew agent</name>
    <dbReference type="NCBI Taxonomy" id="50730"/>
    <lineage>
        <taxon>Eukaryota</taxon>
        <taxon>Fungi</taxon>
        <taxon>Dikarya</taxon>
        <taxon>Ascomycota</taxon>
        <taxon>Pezizomycotina</taxon>
        <taxon>Dothideomycetes</taxon>
        <taxon>Pleosporomycetidae</taxon>
        <taxon>Pleosporales</taxon>
        <taxon>Pleosporineae</taxon>
        <taxon>Phaeosphaeriaceae</taxon>
        <taxon>Ampelomyces</taxon>
    </lineage>
</organism>
<dbReference type="GO" id="GO:0000981">
    <property type="term" value="F:DNA-binding transcription factor activity, RNA polymerase II-specific"/>
    <property type="evidence" value="ECO:0007669"/>
    <property type="project" value="InterPro"/>
</dbReference>
<dbReference type="CDD" id="cd00067">
    <property type="entry name" value="GAL4"/>
    <property type="match status" value="1"/>
</dbReference>
<keyword evidence="5" id="KW-1185">Reference proteome</keyword>
<dbReference type="InterPro" id="IPR052973">
    <property type="entry name" value="Fungal_sec-metab_reg_TF"/>
</dbReference>
<accession>A0A6A5QHH1</accession>
<dbReference type="PANTHER" id="PTHR35392:SF3">
    <property type="entry name" value="ZN(2)-C6 FUNGAL-TYPE DOMAIN-CONTAINING PROTEIN"/>
    <property type="match status" value="1"/>
</dbReference>
<reference evidence="4" key="1">
    <citation type="journal article" date="2020" name="Stud. Mycol.">
        <title>101 Dothideomycetes genomes: a test case for predicting lifestyles and emergence of pathogens.</title>
        <authorList>
            <person name="Haridas S."/>
            <person name="Albert R."/>
            <person name="Binder M."/>
            <person name="Bloem J."/>
            <person name="Labutti K."/>
            <person name="Salamov A."/>
            <person name="Andreopoulos B."/>
            <person name="Baker S."/>
            <person name="Barry K."/>
            <person name="Bills G."/>
            <person name="Bluhm B."/>
            <person name="Cannon C."/>
            <person name="Castanera R."/>
            <person name="Culley D."/>
            <person name="Daum C."/>
            <person name="Ezra D."/>
            <person name="Gonzalez J."/>
            <person name="Henrissat B."/>
            <person name="Kuo A."/>
            <person name="Liang C."/>
            <person name="Lipzen A."/>
            <person name="Lutzoni F."/>
            <person name="Magnuson J."/>
            <person name="Mondo S."/>
            <person name="Nolan M."/>
            <person name="Ohm R."/>
            <person name="Pangilinan J."/>
            <person name="Park H.-J."/>
            <person name="Ramirez L."/>
            <person name="Alfaro M."/>
            <person name="Sun H."/>
            <person name="Tritt A."/>
            <person name="Yoshinaga Y."/>
            <person name="Zwiers L.-H."/>
            <person name="Turgeon B."/>
            <person name="Goodwin S."/>
            <person name="Spatafora J."/>
            <person name="Crous P."/>
            <person name="Grigoriev I."/>
        </authorList>
    </citation>
    <scope>NUCLEOTIDE SEQUENCE</scope>
    <source>
        <strain evidence="4">HMLAC05119</strain>
    </source>
</reference>
<feature type="region of interest" description="Disordered" evidence="2">
    <location>
        <begin position="327"/>
        <end position="346"/>
    </location>
</feature>
<dbReference type="EMBL" id="ML979137">
    <property type="protein sequence ID" value="KAF1914963.1"/>
    <property type="molecule type" value="Genomic_DNA"/>
</dbReference>
<evidence type="ECO:0000313" key="4">
    <source>
        <dbReference type="EMBL" id="KAF1914963.1"/>
    </source>
</evidence>
<evidence type="ECO:0000256" key="2">
    <source>
        <dbReference type="SAM" id="MobiDB-lite"/>
    </source>
</evidence>
<dbReference type="SUPFAM" id="SSF57701">
    <property type="entry name" value="Zn2/Cys6 DNA-binding domain"/>
    <property type="match status" value="1"/>
</dbReference>
<dbReference type="InterPro" id="IPR001138">
    <property type="entry name" value="Zn2Cys6_DnaBD"/>
</dbReference>
<dbReference type="InterPro" id="IPR036864">
    <property type="entry name" value="Zn2-C6_fun-type_DNA-bd_sf"/>
</dbReference>
<gene>
    <name evidence="4" type="ORF">BDU57DRAFT_520226</name>
</gene>
<feature type="region of interest" description="Disordered" evidence="2">
    <location>
        <begin position="278"/>
        <end position="308"/>
    </location>
</feature>
<keyword evidence="1" id="KW-0539">Nucleus</keyword>
<dbReference type="PROSITE" id="PS50048">
    <property type="entry name" value="ZN2_CY6_FUNGAL_2"/>
    <property type="match status" value="1"/>
</dbReference>